<dbReference type="SUPFAM" id="SSF57424">
    <property type="entry name" value="LDL receptor-like module"/>
    <property type="match status" value="3"/>
</dbReference>
<proteinExistence type="predicted"/>
<dbReference type="Pfam" id="PF12662">
    <property type="entry name" value="cEGF"/>
    <property type="match status" value="2"/>
</dbReference>
<dbReference type="InterPro" id="IPR026823">
    <property type="entry name" value="cEGF"/>
</dbReference>
<dbReference type="Gene3D" id="2.40.10.10">
    <property type="entry name" value="Trypsin-like serine proteases"/>
    <property type="match status" value="2"/>
</dbReference>
<dbReference type="InterPro" id="IPR009030">
    <property type="entry name" value="Growth_fac_rcpt_cys_sf"/>
</dbReference>
<evidence type="ECO:0000256" key="11">
    <source>
        <dbReference type="PROSITE-ProRule" id="PRU00059"/>
    </source>
</evidence>
<dbReference type="SMART" id="SM00181">
    <property type="entry name" value="EGF"/>
    <property type="match status" value="9"/>
</dbReference>
<dbReference type="SMART" id="SM00192">
    <property type="entry name" value="LDLa"/>
    <property type="match status" value="3"/>
</dbReference>
<feature type="disulfide bond" evidence="13">
    <location>
        <begin position="301"/>
        <end position="319"/>
    </location>
</feature>
<keyword evidence="8" id="KW-1133">Transmembrane helix</keyword>
<evidence type="ECO:0000256" key="2">
    <source>
        <dbReference type="ARBA" id="ARBA00022525"/>
    </source>
</evidence>
<dbReference type="InterPro" id="IPR002172">
    <property type="entry name" value="LDrepeatLR_classA_rpt"/>
</dbReference>
<dbReference type="InterPro" id="IPR000742">
    <property type="entry name" value="EGF"/>
</dbReference>
<dbReference type="PANTHER" id="PTHR47333:SF4">
    <property type="entry name" value="EGF-LIKE DOMAIN-CONTAINING PROTEIN"/>
    <property type="match status" value="1"/>
</dbReference>
<dbReference type="PRINTS" id="PR00261">
    <property type="entry name" value="LDLRECEPTOR"/>
</dbReference>
<keyword evidence="2" id="KW-0964">Secreted</keyword>
<dbReference type="InterPro" id="IPR043504">
    <property type="entry name" value="Peptidase_S1_PA_chymotrypsin"/>
</dbReference>
<dbReference type="InterPro" id="IPR001254">
    <property type="entry name" value="Trypsin_dom"/>
</dbReference>
<dbReference type="FunFam" id="2.10.25.10:FF:000038">
    <property type="entry name" value="Fibrillin 2"/>
    <property type="match status" value="1"/>
</dbReference>
<comment type="subcellular location">
    <subcellularLocation>
        <location evidence="1">Secreted</location>
    </subcellularLocation>
</comment>
<dbReference type="SUPFAM" id="SSF49854">
    <property type="entry name" value="Spermadhesin, CUB domain"/>
    <property type="match status" value="2"/>
</dbReference>
<dbReference type="Proteomes" id="UP000594262">
    <property type="component" value="Unplaced"/>
</dbReference>
<evidence type="ECO:0000256" key="10">
    <source>
        <dbReference type="ARBA" id="ARBA00023180"/>
    </source>
</evidence>
<keyword evidence="7" id="KW-0677">Repeat</keyword>
<dbReference type="GeneID" id="136814518"/>
<feature type="disulfide bond" evidence="13">
    <location>
        <begin position="261"/>
        <end position="273"/>
    </location>
</feature>
<dbReference type="Pfam" id="PF00057">
    <property type="entry name" value="Ldl_recept_a"/>
    <property type="match status" value="3"/>
</dbReference>
<dbReference type="SMART" id="SM00042">
    <property type="entry name" value="CUB"/>
    <property type="match status" value="2"/>
</dbReference>
<dbReference type="EnsemblMetazoa" id="CLYHEMT003272.1">
    <property type="protein sequence ID" value="CLYHEMP003272.1"/>
    <property type="gene ID" value="CLYHEMG003272"/>
</dbReference>
<keyword evidence="8" id="KW-0472">Membrane</keyword>
<dbReference type="AlphaFoldDB" id="A0A7M5V470"/>
<keyword evidence="4" id="KW-0768">Sushi</keyword>
<evidence type="ECO:0000256" key="12">
    <source>
        <dbReference type="PROSITE-ProRule" id="PRU00076"/>
    </source>
</evidence>
<feature type="disulfide bond" evidence="13">
    <location>
        <begin position="369"/>
        <end position="387"/>
    </location>
</feature>
<evidence type="ECO:0000259" key="15">
    <source>
        <dbReference type="PROSITE" id="PS01180"/>
    </source>
</evidence>
<dbReference type="PROSITE" id="PS50026">
    <property type="entry name" value="EGF_3"/>
    <property type="match status" value="4"/>
</dbReference>
<name>A0A7M5V470_9CNID</name>
<evidence type="ECO:0000259" key="17">
    <source>
        <dbReference type="PROSITE" id="PS50240"/>
    </source>
</evidence>
<keyword evidence="3 12" id="KW-0245">EGF-like domain</keyword>
<dbReference type="InterPro" id="IPR023415">
    <property type="entry name" value="LDLR_class-A_CS"/>
</dbReference>
<feature type="domain" description="Peptidase S1" evidence="17">
    <location>
        <begin position="776"/>
        <end position="1024"/>
    </location>
</feature>
<dbReference type="InterPro" id="IPR009003">
    <property type="entry name" value="Peptidase_S1_PA"/>
</dbReference>
<organism evidence="18 19">
    <name type="scientific">Clytia hemisphaerica</name>
    <dbReference type="NCBI Taxonomy" id="252671"/>
    <lineage>
        <taxon>Eukaryota</taxon>
        <taxon>Metazoa</taxon>
        <taxon>Cnidaria</taxon>
        <taxon>Hydrozoa</taxon>
        <taxon>Hydroidolina</taxon>
        <taxon>Leptothecata</taxon>
        <taxon>Obeliida</taxon>
        <taxon>Clytiidae</taxon>
        <taxon>Clytia</taxon>
    </lineage>
</organism>
<evidence type="ECO:0000256" key="1">
    <source>
        <dbReference type="ARBA" id="ARBA00004613"/>
    </source>
</evidence>
<dbReference type="InterPro" id="IPR052080">
    <property type="entry name" value="vWF_C/EGF_Fibrillin"/>
</dbReference>
<keyword evidence="10" id="KW-0325">Glycoprotein</keyword>
<dbReference type="InterPro" id="IPR000859">
    <property type="entry name" value="CUB_dom"/>
</dbReference>
<keyword evidence="6 14" id="KW-0732">Signal</keyword>
<dbReference type="PROSITE" id="PS50240">
    <property type="entry name" value="TRYPSIN_DOM"/>
    <property type="match status" value="1"/>
</dbReference>
<feature type="domain" description="EGF-like" evidence="16">
    <location>
        <begin position="682"/>
        <end position="719"/>
    </location>
</feature>
<dbReference type="PROSITE" id="PS01209">
    <property type="entry name" value="LDLRA_1"/>
    <property type="match status" value="1"/>
</dbReference>
<dbReference type="PROSITE" id="PS01186">
    <property type="entry name" value="EGF_2"/>
    <property type="match status" value="5"/>
</dbReference>
<feature type="disulfide bond" evidence="13">
    <location>
        <begin position="268"/>
        <end position="286"/>
    </location>
</feature>
<dbReference type="InterPro" id="IPR018097">
    <property type="entry name" value="EGF_Ca-bd_CS"/>
</dbReference>
<dbReference type="CDD" id="cd00112">
    <property type="entry name" value="LDLa"/>
    <property type="match status" value="3"/>
</dbReference>
<dbReference type="Gene3D" id="4.10.400.10">
    <property type="entry name" value="Low-density Lipoprotein Receptor"/>
    <property type="match status" value="3"/>
</dbReference>
<dbReference type="GO" id="GO:0006508">
    <property type="term" value="P:proteolysis"/>
    <property type="evidence" value="ECO:0007669"/>
    <property type="project" value="InterPro"/>
</dbReference>
<dbReference type="GO" id="GO:0004252">
    <property type="term" value="F:serine-type endopeptidase activity"/>
    <property type="evidence" value="ECO:0007669"/>
    <property type="project" value="InterPro"/>
</dbReference>
<evidence type="ECO:0000256" key="3">
    <source>
        <dbReference type="ARBA" id="ARBA00022536"/>
    </source>
</evidence>
<feature type="disulfide bond" evidence="13">
    <location>
        <begin position="362"/>
        <end position="374"/>
    </location>
</feature>
<evidence type="ECO:0000256" key="9">
    <source>
        <dbReference type="ARBA" id="ARBA00023157"/>
    </source>
</evidence>
<dbReference type="RefSeq" id="XP_066927178.1">
    <property type="nucleotide sequence ID" value="XM_067071077.1"/>
</dbReference>
<evidence type="ECO:0000256" key="8">
    <source>
        <dbReference type="ARBA" id="ARBA00022989"/>
    </source>
</evidence>
<dbReference type="FunFam" id="2.10.25.10:FF:000002">
    <property type="entry name" value="Latent-transforming growth factor beta-binding protein 3"/>
    <property type="match status" value="1"/>
</dbReference>
<dbReference type="FunFam" id="2.10.25.10:FF:000014">
    <property type="entry name" value="Latent-transforming growth factor beta-binding protein 3"/>
    <property type="match status" value="1"/>
</dbReference>
<dbReference type="PROSITE" id="PS50068">
    <property type="entry name" value="LDLRA_2"/>
    <property type="match status" value="3"/>
</dbReference>
<dbReference type="CDD" id="cd00054">
    <property type="entry name" value="EGF_CA"/>
    <property type="match status" value="5"/>
</dbReference>
<dbReference type="Pfam" id="PF07645">
    <property type="entry name" value="EGF_CA"/>
    <property type="match status" value="6"/>
</dbReference>
<comment type="caution">
    <text evidence="12">Lacks conserved residue(s) required for the propagation of feature annotation.</text>
</comment>
<dbReference type="InterPro" id="IPR000152">
    <property type="entry name" value="EGF-type_Asp/Asn_hydroxyl_site"/>
</dbReference>
<accession>A0A7M5V470</accession>
<feature type="domain" description="CUB" evidence="15">
    <location>
        <begin position="28"/>
        <end position="140"/>
    </location>
</feature>
<dbReference type="PROSITE" id="PS01187">
    <property type="entry name" value="EGF_CA"/>
    <property type="match status" value="3"/>
</dbReference>
<dbReference type="PROSITE" id="PS00010">
    <property type="entry name" value="ASX_HYDROXYL"/>
    <property type="match status" value="6"/>
</dbReference>
<reference evidence="18" key="1">
    <citation type="submission" date="2021-01" db="UniProtKB">
        <authorList>
            <consortium name="EnsemblMetazoa"/>
        </authorList>
    </citation>
    <scope>IDENTIFICATION</scope>
</reference>
<evidence type="ECO:0000256" key="13">
    <source>
        <dbReference type="PROSITE-ProRule" id="PRU00124"/>
    </source>
</evidence>
<feature type="domain" description="EGF-like" evidence="16">
    <location>
        <begin position="436"/>
        <end position="474"/>
    </location>
</feature>
<evidence type="ECO:0000256" key="7">
    <source>
        <dbReference type="ARBA" id="ARBA00022737"/>
    </source>
</evidence>
<keyword evidence="5" id="KW-0812">Transmembrane</keyword>
<dbReference type="SUPFAM" id="SSF57184">
    <property type="entry name" value="Growth factor receptor domain"/>
    <property type="match status" value="3"/>
</dbReference>
<evidence type="ECO:0000256" key="4">
    <source>
        <dbReference type="ARBA" id="ARBA00022659"/>
    </source>
</evidence>
<dbReference type="OrthoDB" id="10045365at2759"/>
<dbReference type="InterPro" id="IPR035914">
    <property type="entry name" value="Sperma_CUB_dom_sf"/>
</dbReference>
<feature type="domain" description="EGF-like" evidence="16">
    <location>
        <begin position="640"/>
        <end position="676"/>
    </location>
</feature>
<dbReference type="Gene3D" id="2.10.25.10">
    <property type="entry name" value="Laminin"/>
    <property type="match status" value="9"/>
</dbReference>
<dbReference type="PROSITE" id="PS01180">
    <property type="entry name" value="CUB"/>
    <property type="match status" value="2"/>
</dbReference>
<evidence type="ECO:0000313" key="18">
    <source>
        <dbReference type="EnsemblMetazoa" id="CLYHEMP003272.1"/>
    </source>
</evidence>
<keyword evidence="9 13" id="KW-1015">Disulfide bond</keyword>
<evidence type="ECO:0000256" key="5">
    <source>
        <dbReference type="ARBA" id="ARBA00022692"/>
    </source>
</evidence>
<protein>
    <submittedName>
        <fullName evidence="18">Uncharacterized protein</fullName>
    </submittedName>
</protein>
<evidence type="ECO:0000256" key="14">
    <source>
        <dbReference type="SAM" id="SignalP"/>
    </source>
</evidence>
<dbReference type="Gene3D" id="2.60.120.290">
    <property type="entry name" value="Spermadhesin, CUB domain"/>
    <property type="match status" value="2"/>
</dbReference>
<feature type="domain" description="CUB" evidence="15">
    <location>
        <begin position="143"/>
        <end position="257"/>
    </location>
</feature>
<dbReference type="PANTHER" id="PTHR47333">
    <property type="entry name" value="VON WILLEBRAND FACTOR C AND EGF DOMAIN-CONTAINING PROTEIN"/>
    <property type="match status" value="1"/>
</dbReference>
<feature type="signal peptide" evidence="14">
    <location>
        <begin position="1"/>
        <end position="25"/>
    </location>
</feature>
<dbReference type="Pfam" id="PF00431">
    <property type="entry name" value="CUB"/>
    <property type="match status" value="2"/>
</dbReference>
<dbReference type="GO" id="GO:0005509">
    <property type="term" value="F:calcium ion binding"/>
    <property type="evidence" value="ECO:0007669"/>
    <property type="project" value="InterPro"/>
</dbReference>
<feature type="disulfide bond" evidence="13">
    <location>
        <begin position="280"/>
        <end position="295"/>
    </location>
</feature>
<dbReference type="CDD" id="cd00041">
    <property type="entry name" value="CUB"/>
    <property type="match status" value="2"/>
</dbReference>
<dbReference type="SMART" id="SM00020">
    <property type="entry name" value="Tryp_SPc"/>
    <property type="match status" value="1"/>
</dbReference>
<evidence type="ECO:0000313" key="19">
    <source>
        <dbReference type="Proteomes" id="UP000594262"/>
    </source>
</evidence>
<dbReference type="SUPFAM" id="SSF50494">
    <property type="entry name" value="Trypsin-like serine proteases"/>
    <property type="match status" value="1"/>
</dbReference>
<feature type="chain" id="PRO_5029828399" evidence="14">
    <location>
        <begin position="26"/>
        <end position="1029"/>
    </location>
</feature>
<dbReference type="InterPro" id="IPR001881">
    <property type="entry name" value="EGF-like_Ca-bd_dom"/>
</dbReference>
<sequence length="1029" mass="115746">MGESLNMFLVLVVVICLSTSPVATASDCSYIFTKPQGLIQSPGYPNYRSNLLCTWLIKVPRGMVIQLKTKFFRIEQSYNCENDALFIYDGPNTKSRLYSRPLCNIKGPENVESSGNTLYLEFRTDKENNDKGFEIEYKAKKMCDYEFNNQKIGWFASPKFPSNYYENANCTYRIKTQRNNAIRISFTDFFLENKANGRCLDYVAVYDVIAGIPRLSKKHCGIGIPPPITSTSNDVLIKFHSDSILNHQGFNATFQTLFTICKRNEFKCQNGRCVSVNLICNQVNDCYDNSDENYCCAGFLCDNERCIKKEERCDTLNQCGDWSDEKHCTDGRPITTRRLTTPTTTTLPPITALVTKTYYPPCPYGEFTCENKQCIDASLRCNGHKDCHDGSDEICSGQCRNMNGQCQHICIDDKNKVTCKCYAGFYLDTDGHSCIDINECSSLPCQEVCDNTYGSYKCACKKGYRLADDGHSCTDFDECKHFGNLCEQDCVNTDGSYECVCFRGYVFHNDISACVDVDECVLDNGGCAEDCDNTIGSYRCTCNKLGYRMVPGKTYCEEINECELGTASCSQICTNTDGGYECSCRNGYRLDHDLHNCLDIDECLVGVPGCWGGCINTFGSYRCQCDTGFRGIMNDTKCQDINECQYKNGGCSNQCINTHGSYYCKCPKGFVARDPHSYTCDDKDECKDLPCDHSCSNTPGSFYCACNVGYKLVNRTKCVDVNECQEKMDGCSYKCINTKGSFICQCPEGFITVGTQCIEALNGTGCKRLKVNMSHILTSQWTNVTDGWSWQVGISVDFLNVVNIPRYRCIGVLVDEKFVLTTGHCLKFGYISIDPSKILLSLGGYQYGHRNSKVNVQAKTIMFHPTLDLALIQMASTTTELKVDAQPLCLPTQDHVDLSIGQKLVTSAWPSKGVERPLRQIMTTIDSYTTCKWDGKFIFRKDSTICVRFSLPQTLRSLPLSGTPLLGMLRGTPPSKKRQRWYLTGVLIYGDGYPGQRATMSTEYHHIGYYKVTTFTDWLKRTIDRTQNQ</sequence>
<feature type="domain" description="EGF-like" evidence="16">
    <location>
        <begin position="599"/>
        <end position="639"/>
    </location>
</feature>
<dbReference type="SMART" id="SM00179">
    <property type="entry name" value="EGF_CA"/>
    <property type="match status" value="9"/>
</dbReference>
<dbReference type="FunFam" id="2.60.120.290:FF:000005">
    <property type="entry name" value="Procollagen C-endopeptidase enhancer 1"/>
    <property type="match status" value="2"/>
</dbReference>
<evidence type="ECO:0000259" key="16">
    <source>
        <dbReference type="PROSITE" id="PS50026"/>
    </source>
</evidence>
<feature type="disulfide bond" evidence="11">
    <location>
        <begin position="143"/>
        <end position="170"/>
    </location>
</feature>
<dbReference type="GO" id="GO:0005576">
    <property type="term" value="C:extracellular region"/>
    <property type="evidence" value="ECO:0007669"/>
    <property type="project" value="UniProtKB-SubCell"/>
</dbReference>
<evidence type="ECO:0000256" key="6">
    <source>
        <dbReference type="ARBA" id="ARBA00022729"/>
    </source>
</evidence>
<dbReference type="FunFam" id="2.10.25.10:FF:000240">
    <property type="entry name" value="Vitamin K-dependent protein S"/>
    <property type="match status" value="2"/>
</dbReference>
<dbReference type="InterPro" id="IPR049883">
    <property type="entry name" value="NOTCH1_EGF-like"/>
</dbReference>
<dbReference type="InterPro" id="IPR036055">
    <property type="entry name" value="LDL_receptor-like_sf"/>
</dbReference>
<feature type="disulfide bond" evidence="13">
    <location>
        <begin position="313"/>
        <end position="328"/>
    </location>
</feature>
<keyword evidence="19" id="KW-1185">Reference proteome</keyword>